<accession>A0A3S1BH51</accession>
<feature type="compositionally biased region" description="Basic residues" evidence="1">
    <location>
        <begin position="133"/>
        <end position="143"/>
    </location>
</feature>
<evidence type="ECO:0000313" key="2">
    <source>
        <dbReference type="EMBL" id="RUS88202.1"/>
    </source>
</evidence>
<protein>
    <submittedName>
        <fullName evidence="2">Uncharacterized protein</fullName>
    </submittedName>
</protein>
<evidence type="ECO:0000256" key="1">
    <source>
        <dbReference type="SAM" id="MobiDB-lite"/>
    </source>
</evidence>
<organism evidence="2 3">
    <name type="scientific">Elysia chlorotica</name>
    <name type="common">Eastern emerald elysia</name>
    <name type="synonym">Sea slug</name>
    <dbReference type="NCBI Taxonomy" id="188477"/>
    <lineage>
        <taxon>Eukaryota</taxon>
        <taxon>Metazoa</taxon>
        <taxon>Spiralia</taxon>
        <taxon>Lophotrochozoa</taxon>
        <taxon>Mollusca</taxon>
        <taxon>Gastropoda</taxon>
        <taxon>Heterobranchia</taxon>
        <taxon>Euthyneura</taxon>
        <taxon>Panpulmonata</taxon>
        <taxon>Sacoglossa</taxon>
        <taxon>Placobranchoidea</taxon>
        <taxon>Plakobranchidae</taxon>
        <taxon>Elysia</taxon>
    </lineage>
</organism>
<dbReference type="Proteomes" id="UP000271974">
    <property type="component" value="Unassembled WGS sequence"/>
</dbReference>
<proteinExistence type="predicted"/>
<dbReference type="AlphaFoldDB" id="A0A3S1BH51"/>
<feature type="region of interest" description="Disordered" evidence="1">
    <location>
        <begin position="116"/>
        <end position="143"/>
    </location>
</feature>
<gene>
    <name evidence="2" type="ORF">EGW08_004034</name>
</gene>
<reference evidence="2 3" key="1">
    <citation type="submission" date="2019-01" db="EMBL/GenBank/DDBJ databases">
        <title>A draft genome assembly of the solar-powered sea slug Elysia chlorotica.</title>
        <authorList>
            <person name="Cai H."/>
            <person name="Li Q."/>
            <person name="Fang X."/>
            <person name="Li J."/>
            <person name="Curtis N.E."/>
            <person name="Altenburger A."/>
            <person name="Shibata T."/>
            <person name="Feng M."/>
            <person name="Maeda T."/>
            <person name="Schwartz J.A."/>
            <person name="Shigenobu S."/>
            <person name="Lundholm N."/>
            <person name="Nishiyama T."/>
            <person name="Yang H."/>
            <person name="Hasebe M."/>
            <person name="Li S."/>
            <person name="Pierce S.K."/>
            <person name="Wang J."/>
        </authorList>
    </citation>
    <scope>NUCLEOTIDE SEQUENCE [LARGE SCALE GENOMIC DNA]</scope>
    <source>
        <strain evidence="2">EC2010</strain>
        <tissue evidence="2">Whole organism of an adult</tissue>
    </source>
</reference>
<dbReference type="EMBL" id="RQTK01000090">
    <property type="protein sequence ID" value="RUS88202.1"/>
    <property type="molecule type" value="Genomic_DNA"/>
</dbReference>
<keyword evidence="3" id="KW-1185">Reference proteome</keyword>
<comment type="caution">
    <text evidence="2">The sequence shown here is derived from an EMBL/GenBank/DDBJ whole genome shotgun (WGS) entry which is preliminary data.</text>
</comment>
<sequence length="302" mass="34124">MHGGGLKQNIGFWFESQFNLRPQKFYSSYRNQYTVPVFSLPLSNTWRCRQDAQLTPEIENPVGNGGGSPVLVRLRGITDDCHGSASADQPLFAPAPTSAELRLVLQLLGSLNERMERLERQDSRQPGQTKRLEGRRRRRRRTGHNQMLCHRCKQSDSFSRECRARAPMWNGNVMSRLVDLGGKGSRPWTTQLWRCPPCGESSAWTQGAPPALYARPLCLTDLPLLSRLFCLLSGPVGLSMWCLLRRRRGNVDHPSRQHIRQEDERHVPPQPAVPCQGQTFGIVDDVEASPKNFAVAFRTPAD</sequence>
<evidence type="ECO:0000313" key="3">
    <source>
        <dbReference type="Proteomes" id="UP000271974"/>
    </source>
</evidence>
<name>A0A3S1BH51_ELYCH</name>